<reference evidence="2 3" key="1">
    <citation type="submission" date="2015-12" db="EMBL/GenBank/DDBJ databases">
        <title>The genome of Folsomia candida.</title>
        <authorList>
            <person name="Faddeeva A."/>
            <person name="Derks M.F."/>
            <person name="Anvar Y."/>
            <person name="Smit S."/>
            <person name="Van Straalen N."/>
            <person name="Roelofs D."/>
        </authorList>
    </citation>
    <scope>NUCLEOTIDE SEQUENCE [LARGE SCALE GENOMIC DNA]</scope>
    <source>
        <strain evidence="2 3">VU population</strain>
        <tissue evidence="2">Whole body</tissue>
    </source>
</reference>
<feature type="signal peptide" evidence="1">
    <location>
        <begin position="1"/>
        <end position="20"/>
    </location>
</feature>
<comment type="caution">
    <text evidence="2">The sequence shown here is derived from an EMBL/GenBank/DDBJ whole genome shotgun (WGS) entry which is preliminary data.</text>
</comment>
<dbReference type="Proteomes" id="UP000198287">
    <property type="component" value="Unassembled WGS sequence"/>
</dbReference>
<name>A0A226EUG7_FOLCA</name>
<dbReference type="EMBL" id="LNIX01000002">
    <property type="protein sequence ID" value="OXA60797.1"/>
    <property type="molecule type" value="Genomic_DNA"/>
</dbReference>
<keyword evidence="1" id="KW-0732">Signal</keyword>
<evidence type="ECO:0000256" key="1">
    <source>
        <dbReference type="SAM" id="SignalP"/>
    </source>
</evidence>
<accession>A0A226EUG7</accession>
<proteinExistence type="predicted"/>
<keyword evidence="3" id="KW-1185">Reference proteome</keyword>
<feature type="chain" id="PRO_5012895155" evidence="1">
    <location>
        <begin position="21"/>
        <end position="224"/>
    </location>
</feature>
<evidence type="ECO:0000313" key="3">
    <source>
        <dbReference type="Proteomes" id="UP000198287"/>
    </source>
</evidence>
<organism evidence="2 3">
    <name type="scientific">Folsomia candida</name>
    <name type="common">Springtail</name>
    <dbReference type="NCBI Taxonomy" id="158441"/>
    <lineage>
        <taxon>Eukaryota</taxon>
        <taxon>Metazoa</taxon>
        <taxon>Ecdysozoa</taxon>
        <taxon>Arthropoda</taxon>
        <taxon>Hexapoda</taxon>
        <taxon>Collembola</taxon>
        <taxon>Entomobryomorpha</taxon>
        <taxon>Isotomoidea</taxon>
        <taxon>Isotomidae</taxon>
        <taxon>Proisotominae</taxon>
        <taxon>Folsomia</taxon>
    </lineage>
</organism>
<protein>
    <submittedName>
        <fullName evidence="2">Uncharacterized protein</fullName>
    </submittedName>
</protein>
<sequence>MTSLVPTIFLIFSGARFGLGQISTLLVVPPFDVPPPPLHTNCHTFEIYLNDTTISSLNREDFLVLRQTAVILPTQNCTGNNNSTDNKAICAETRVKVNPVMSYANYRASVIVCRKWWGEKTQGLLDSPTPKDLDTLCIVFPTRPWCDPKTVCGWYPKLAMCIKGNFNLSSTTSSSEHVWFIAGILKNSNYTLSNCDKRLDVLLSNDSFDRLKIGSIKKMSNRRN</sequence>
<evidence type="ECO:0000313" key="2">
    <source>
        <dbReference type="EMBL" id="OXA60797.1"/>
    </source>
</evidence>
<dbReference type="AlphaFoldDB" id="A0A226EUG7"/>
<gene>
    <name evidence="2" type="ORF">Fcan01_04372</name>
</gene>